<feature type="compositionally biased region" description="Acidic residues" evidence="1">
    <location>
        <begin position="61"/>
        <end position="72"/>
    </location>
</feature>
<protein>
    <submittedName>
        <fullName evidence="2">Unnamed protein product</fullName>
    </submittedName>
</protein>
<evidence type="ECO:0000313" key="2">
    <source>
        <dbReference type="EMBL" id="GMF18165.1"/>
    </source>
</evidence>
<reference evidence="2" key="1">
    <citation type="submission" date="2023-04" db="EMBL/GenBank/DDBJ databases">
        <title>Phytophthora fragariaefolia NBRC 109709.</title>
        <authorList>
            <person name="Ichikawa N."/>
            <person name="Sato H."/>
            <person name="Tonouchi N."/>
        </authorList>
    </citation>
    <scope>NUCLEOTIDE SEQUENCE</scope>
    <source>
        <strain evidence="2">NBRC 109709</strain>
    </source>
</reference>
<evidence type="ECO:0000313" key="3">
    <source>
        <dbReference type="Proteomes" id="UP001165121"/>
    </source>
</evidence>
<name>A0A9W6TQV3_9STRA</name>
<feature type="compositionally biased region" description="Basic residues" evidence="1">
    <location>
        <begin position="87"/>
        <end position="104"/>
    </location>
</feature>
<organism evidence="2 3">
    <name type="scientific">Phytophthora fragariaefolia</name>
    <dbReference type="NCBI Taxonomy" id="1490495"/>
    <lineage>
        <taxon>Eukaryota</taxon>
        <taxon>Sar</taxon>
        <taxon>Stramenopiles</taxon>
        <taxon>Oomycota</taxon>
        <taxon>Peronosporomycetes</taxon>
        <taxon>Peronosporales</taxon>
        <taxon>Peronosporaceae</taxon>
        <taxon>Phytophthora</taxon>
    </lineage>
</organism>
<accession>A0A9W6TQV3</accession>
<gene>
    <name evidence="2" type="ORF">Pfra01_000150500</name>
</gene>
<proteinExistence type="predicted"/>
<dbReference type="Proteomes" id="UP001165121">
    <property type="component" value="Unassembled WGS sequence"/>
</dbReference>
<dbReference type="AlphaFoldDB" id="A0A9W6TQV3"/>
<evidence type="ECO:0000256" key="1">
    <source>
        <dbReference type="SAM" id="MobiDB-lite"/>
    </source>
</evidence>
<keyword evidence="3" id="KW-1185">Reference proteome</keyword>
<comment type="caution">
    <text evidence="2">The sequence shown here is derived from an EMBL/GenBank/DDBJ whole genome shotgun (WGS) entry which is preliminary data.</text>
</comment>
<sequence>MGIVNAFIVNHWARQRRGDAPTDDAKFLEQLQMQLIQVSSDDFLDEMRGLGKKRRRRSSGDAEEENEDEAAEEAAAAAEGNAEGGARRKTTTWRKVSLRRRRSKPANSMERKVVWFAFNDVCLLRRRPVLIEKPPWFIAPTSR</sequence>
<feature type="region of interest" description="Disordered" evidence="1">
    <location>
        <begin position="49"/>
        <end position="105"/>
    </location>
</feature>
<dbReference type="EMBL" id="BSXT01000118">
    <property type="protein sequence ID" value="GMF18165.1"/>
    <property type="molecule type" value="Genomic_DNA"/>
</dbReference>